<dbReference type="GO" id="GO:0004222">
    <property type="term" value="F:metalloendopeptidase activity"/>
    <property type="evidence" value="ECO:0007669"/>
    <property type="project" value="TreeGrafter"/>
</dbReference>
<evidence type="ECO:0000313" key="3">
    <source>
        <dbReference type="EMBL" id="EKO27203.1"/>
    </source>
</evidence>
<accession>A0A0F6HFQ3</accession>
<organism evidence="3 4">
    <name type="scientific">Leptospira interrogans str. UI 12621</name>
    <dbReference type="NCBI Taxonomy" id="1049937"/>
    <lineage>
        <taxon>Bacteria</taxon>
        <taxon>Pseudomonadati</taxon>
        <taxon>Spirochaetota</taxon>
        <taxon>Spirochaetia</taxon>
        <taxon>Leptospirales</taxon>
        <taxon>Leptospiraceae</taxon>
        <taxon>Leptospira</taxon>
    </lineage>
</organism>
<name>A0A0F6HFQ3_LEPIR</name>
<feature type="domain" description="M23ase beta-sheet core" evidence="2">
    <location>
        <begin position="97"/>
        <end position="191"/>
    </location>
</feature>
<dbReference type="SUPFAM" id="SSF51261">
    <property type="entry name" value="Duplicated hybrid motif"/>
    <property type="match status" value="1"/>
</dbReference>
<evidence type="ECO:0000256" key="1">
    <source>
        <dbReference type="SAM" id="MobiDB-lite"/>
    </source>
</evidence>
<evidence type="ECO:0000313" key="4">
    <source>
        <dbReference type="Proteomes" id="UP000006324"/>
    </source>
</evidence>
<dbReference type="PANTHER" id="PTHR21666:SF270">
    <property type="entry name" value="MUREIN HYDROLASE ACTIVATOR ENVC"/>
    <property type="match status" value="1"/>
</dbReference>
<proteinExistence type="predicted"/>
<feature type="compositionally biased region" description="Polar residues" evidence="1">
    <location>
        <begin position="164"/>
        <end position="173"/>
    </location>
</feature>
<dbReference type="AlphaFoldDB" id="A0A0F6HFQ3"/>
<reference evidence="3 4" key="1">
    <citation type="submission" date="2012-09" db="EMBL/GenBank/DDBJ databases">
        <authorList>
            <person name="Harkins D.M."/>
            <person name="Durkin A.S."/>
            <person name="Brinkac L.M."/>
            <person name="Selengut J.D."/>
            <person name="Sanka R."/>
            <person name="DePew J."/>
            <person name="Purushe J."/>
            <person name="Chanthongthip A."/>
            <person name="Lattana O."/>
            <person name="Phetsouvanh R."/>
            <person name="Newton P.N."/>
            <person name="Vinetz J.M."/>
            <person name="Sutton G.G."/>
            <person name="Nelson W.C."/>
            <person name="Fouts D.E."/>
        </authorList>
    </citation>
    <scope>NUCLEOTIDE SEQUENCE [LARGE SCALE GENOMIC DNA]</scope>
    <source>
        <strain evidence="3 4">UI 12621</strain>
    </source>
</reference>
<dbReference type="InterPro" id="IPR050570">
    <property type="entry name" value="Cell_wall_metabolism_enzyme"/>
</dbReference>
<comment type="caution">
    <text evidence="3">The sequence shown here is derived from an EMBL/GenBank/DDBJ whole genome shotgun (WGS) entry which is preliminary data.</text>
</comment>
<dbReference type="InterPro" id="IPR011055">
    <property type="entry name" value="Dup_hybrid_motif"/>
</dbReference>
<dbReference type="InterPro" id="IPR016047">
    <property type="entry name" value="M23ase_b-sheet_dom"/>
</dbReference>
<protein>
    <submittedName>
        <fullName evidence="3">Peptidase, M23 family</fullName>
    </submittedName>
</protein>
<dbReference type="Gene3D" id="2.70.70.10">
    <property type="entry name" value="Glucose Permease (Domain IIA)"/>
    <property type="match status" value="1"/>
</dbReference>
<dbReference type="CDD" id="cd12797">
    <property type="entry name" value="M23_peptidase"/>
    <property type="match status" value="1"/>
</dbReference>
<sequence length="201" mass="21164">MTGSRTPTLGEIAGSIFGSVVDGAKGLWNKVTGGGSKPVLNSNSLSEGSYNYKPSKESNGVLKPLADGAIIPGKGYNVTSEFGSRPDPFGKNPDKVVHAGMDIGMPIGTSVSATAPGNVIFAGTRKNGSIDVHIDHGGGLVSIFKHNSEILVQQGQRVERGQEISRSGNTGRSTGPHLHYQLELNGLAKDPTTFNMRDWNY</sequence>
<dbReference type="Proteomes" id="UP000006324">
    <property type="component" value="Unassembled WGS sequence"/>
</dbReference>
<feature type="region of interest" description="Disordered" evidence="1">
    <location>
        <begin position="157"/>
        <end position="177"/>
    </location>
</feature>
<dbReference type="Pfam" id="PF01551">
    <property type="entry name" value="Peptidase_M23"/>
    <property type="match status" value="1"/>
</dbReference>
<gene>
    <name evidence="3" type="ORF">LEP1GSC104_0054</name>
</gene>
<evidence type="ECO:0000259" key="2">
    <source>
        <dbReference type="Pfam" id="PF01551"/>
    </source>
</evidence>
<dbReference type="EMBL" id="AHNQ02000004">
    <property type="protein sequence ID" value="EKO27203.1"/>
    <property type="molecule type" value="Genomic_DNA"/>
</dbReference>
<dbReference type="PANTHER" id="PTHR21666">
    <property type="entry name" value="PEPTIDASE-RELATED"/>
    <property type="match status" value="1"/>
</dbReference>